<name>A0A6C2C8X9_9LACO</name>
<feature type="coiled-coil region" evidence="1">
    <location>
        <begin position="40"/>
        <end position="67"/>
    </location>
</feature>
<dbReference type="EMBL" id="SDGZ01000013">
    <property type="protein sequence ID" value="TYC49883.1"/>
    <property type="molecule type" value="Genomic_DNA"/>
</dbReference>
<dbReference type="RefSeq" id="WP_148622442.1">
    <property type="nucleotide sequence ID" value="NZ_SDGZ01000013.1"/>
</dbReference>
<reference evidence="3 4" key="1">
    <citation type="submission" date="2019-01" db="EMBL/GenBank/DDBJ databases">
        <title>Weissella sp. nov., a novel lactic acid bacterium isolated from animal feces.</title>
        <authorList>
            <person name="Wang L.-T."/>
        </authorList>
    </citation>
    <scope>NUCLEOTIDE SEQUENCE [LARGE SCALE GENOMIC DNA]</scope>
    <source>
        <strain evidence="3 4">8H-2</strain>
    </source>
</reference>
<keyword evidence="2" id="KW-1133">Transmembrane helix</keyword>
<comment type="caution">
    <text evidence="3">The sequence shown here is derived from an EMBL/GenBank/DDBJ whole genome shotgun (WGS) entry which is preliminary data.</text>
</comment>
<sequence>MNIDTVIVSCIAAIAGAVTAYFGFRGKQSDNDTKITTKTLEGLLSQVADLTKQVGQLREENAEIKSQLNHAVRLLDKNDIDFSEGRIVES</sequence>
<evidence type="ECO:0000313" key="4">
    <source>
        <dbReference type="Proteomes" id="UP000371977"/>
    </source>
</evidence>
<evidence type="ECO:0000256" key="2">
    <source>
        <dbReference type="SAM" id="Phobius"/>
    </source>
</evidence>
<keyword evidence="1" id="KW-0175">Coiled coil</keyword>
<feature type="transmembrane region" description="Helical" evidence="2">
    <location>
        <begin position="6"/>
        <end position="24"/>
    </location>
</feature>
<proteinExistence type="predicted"/>
<organism evidence="3 4">
    <name type="scientific">Weissella muntiaci</name>
    <dbReference type="NCBI Taxonomy" id="2508881"/>
    <lineage>
        <taxon>Bacteria</taxon>
        <taxon>Bacillati</taxon>
        <taxon>Bacillota</taxon>
        <taxon>Bacilli</taxon>
        <taxon>Lactobacillales</taxon>
        <taxon>Lactobacillaceae</taxon>
        <taxon>Weissella</taxon>
    </lineage>
</organism>
<gene>
    <name evidence="3" type="ORF">ESZ50_04645</name>
</gene>
<dbReference type="Proteomes" id="UP000371977">
    <property type="component" value="Unassembled WGS sequence"/>
</dbReference>
<accession>A0A6C2C8X9</accession>
<keyword evidence="2" id="KW-0812">Transmembrane</keyword>
<evidence type="ECO:0000313" key="3">
    <source>
        <dbReference type="EMBL" id="TYC49883.1"/>
    </source>
</evidence>
<evidence type="ECO:0000256" key="1">
    <source>
        <dbReference type="SAM" id="Coils"/>
    </source>
</evidence>
<dbReference type="AlphaFoldDB" id="A0A6C2C8X9"/>
<keyword evidence="2" id="KW-0472">Membrane</keyword>
<protein>
    <submittedName>
        <fullName evidence="3">Uncharacterized protein</fullName>
    </submittedName>
</protein>
<keyword evidence="4" id="KW-1185">Reference proteome</keyword>